<comment type="caution">
    <text evidence="1">The sequence shown here is derived from an EMBL/GenBank/DDBJ whole genome shotgun (WGS) entry which is preliminary data.</text>
</comment>
<dbReference type="EMBL" id="RQTK01001249">
    <property type="protein sequence ID" value="RUS71235.1"/>
    <property type="molecule type" value="Genomic_DNA"/>
</dbReference>
<dbReference type="Pfam" id="PF00400">
    <property type="entry name" value="WD40"/>
    <property type="match status" value="2"/>
</dbReference>
<dbReference type="SMART" id="SM00320">
    <property type="entry name" value="WD40"/>
    <property type="match status" value="2"/>
</dbReference>
<dbReference type="Proteomes" id="UP000271974">
    <property type="component" value="Unassembled WGS sequence"/>
</dbReference>
<name>A0A3S0ZBM8_ELYCH</name>
<dbReference type="InterPro" id="IPR036322">
    <property type="entry name" value="WD40_repeat_dom_sf"/>
</dbReference>
<proteinExistence type="predicted"/>
<evidence type="ECO:0000313" key="2">
    <source>
        <dbReference type="Proteomes" id="UP000271974"/>
    </source>
</evidence>
<accession>A0A3S0ZBM8</accession>
<feature type="non-terminal residue" evidence="1">
    <location>
        <position position="139"/>
    </location>
</feature>
<dbReference type="OrthoDB" id="6154712at2759"/>
<gene>
    <name evidence="1" type="ORF">EGW08_021000</name>
</gene>
<reference evidence="1 2" key="1">
    <citation type="submission" date="2019-01" db="EMBL/GenBank/DDBJ databases">
        <title>A draft genome assembly of the solar-powered sea slug Elysia chlorotica.</title>
        <authorList>
            <person name="Cai H."/>
            <person name="Li Q."/>
            <person name="Fang X."/>
            <person name="Li J."/>
            <person name="Curtis N.E."/>
            <person name="Altenburger A."/>
            <person name="Shibata T."/>
            <person name="Feng M."/>
            <person name="Maeda T."/>
            <person name="Schwartz J.A."/>
            <person name="Shigenobu S."/>
            <person name="Lundholm N."/>
            <person name="Nishiyama T."/>
            <person name="Yang H."/>
            <person name="Hasebe M."/>
            <person name="Li S."/>
            <person name="Pierce S.K."/>
            <person name="Wang J."/>
        </authorList>
    </citation>
    <scope>NUCLEOTIDE SEQUENCE [LARGE SCALE GENOMIC DNA]</scope>
    <source>
        <strain evidence="1">EC2010</strain>
        <tissue evidence="1">Whole organism of an adult</tissue>
    </source>
</reference>
<sequence length="139" mass="15182">MNLDMVLGMSCTNKGSLACDQTSGMVAHTASGVLVLLNTKINCQVKYLHVRKNCVSSASFSSDGRYVTTGETGFRPAVRVWRVKDGAEVAILYGHEFGIKCVQFSPDMQEIISVGMEHDNVVNVWKWPTGDKVAANKIL</sequence>
<protein>
    <submittedName>
        <fullName evidence="1">Uncharacterized protein</fullName>
    </submittedName>
</protein>
<organism evidence="1 2">
    <name type="scientific">Elysia chlorotica</name>
    <name type="common">Eastern emerald elysia</name>
    <name type="synonym">Sea slug</name>
    <dbReference type="NCBI Taxonomy" id="188477"/>
    <lineage>
        <taxon>Eukaryota</taxon>
        <taxon>Metazoa</taxon>
        <taxon>Spiralia</taxon>
        <taxon>Lophotrochozoa</taxon>
        <taxon>Mollusca</taxon>
        <taxon>Gastropoda</taxon>
        <taxon>Heterobranchia</taxon>
        <taxon>Euthyneura</taxon>
        <taxon>Panpulmonata</taxon>
        <taxon>Sacoglossa</taxon>
        <taxon>Placobranchoidea</taxon>
        <taxon>Plakobranchidae</taxon>
        <taxon>Elysia</taxon>
    </lineage>
</organism>
<keyword evidence="2" id="KW-1185">Reference proteome</keyword>
<evidence type="ECO:0000313" key="1">
    <source>
        <dbReference type="EMBL" id="RUS71235.1"/>
    </source>
</evidence>
<dbReference type="InterPro" id="IPR015943">
    <property type="entry name" value="WD40/YVTN_repeat-like_dom_sf"/>
</dbReference>
<dbReference type="AlphaFoldDB" id="A0A3S0ZBM8"/>
<dbReference type="SUPFAM" id="SSF50978">
    <property type="entry name" value="WD40 repeat-like"/>
    <property type="match status" value="1"/>
</dbReference>
<dbReference type="InterPro" id="IPR001680">
    <property type="entry name" value="WD40_rpt"/>
</dbReference>
<dbReference type="PANTHER" id="PTHR45589">
    <property type="entry name" value="WD REPEAT DOMAIN 62, ISOFORM G"/>
    <property type="match status" value="1"/>
</dbReference>
<dbReference type="Gene3D" id="2.130.10.10">
    <property type="entry name" value="YVTN repeat-like/Quinoprotein amine dehydrogenase"/>
    <property type="match status" value="1"/>
</dbReference>
<dbReference type="InterPro" id="IPR052779">
    <property type="entry name" value="WDR62"/>
</dbReference>
<dbReference type="PANTHER" id="PTHR45589:SF1">
    <property type="entry name" value="WD REPEAT DOMAIN 62, ISOFORM G"/>
    <property type="match status" value="1"/>
</dbReference>